<dbReference type="KEGG" id="sfd:USDA257_c36610"/>
<accession>I3X8K6</accession>
<sequence>MTTNAVTVLANIPDCLRTPLVDEYNKIAKNFREGRWEPAELSGGKLCEIVYSILKGHVDGSFPNAPYKPKSMADDCRKLEQAGSTFPRSIRIQIPRMLIALYEVRNNRNVGHVGADVDPSHMDASVVFAMCQWIMAELVRVFHSVSTDEATAVVESLIERPVPLLWKVGERTRVLGPGMSAKDKMMALLYGSAGPMTVREVVDSIEYSNPTRFRTGIVIPAHKAGLIDFNSKTSALVISPLGQQYVEKNVPLTI</sequence>
<evidence type="ECO:0000313" key="1">
    <source>
        <dbReference type="EMBL" id="AFL52212.1"/>
    </source>
</evidence>
<evidence type="ECO:0000313" key="2">
    <source>
        <dbReference type="Proteomes" id="UP000006180"/>
    </source>
</evidence>
<dbReference type="eggNOG" id="ENOG502ZY8I">
    <property type="taxonomic scope" value="Bacteria"/>
</dbReference>
<dbReference type="HOGENOM" id="CLU_094128_0_0_5"/>
<reference evidence="1 2" key="1">
    <citation type="journal article" date="2012" name="J. Bacteriol.">
        <title>Complete genome sequence of the broad-host-range strain Sinorhizobium fredii USDA257.</title>
        <authorList>
            <person name="Schuldes J."/>
            <person name="Rodriguez Orbegoso M."/>
            <person name="Schmeisser C."/>
            <person name="Krishnan H.B."/>
            <person name="Daniel R."/>
            <person name="Streit W.R."/>
        </authorList>
    </citation>
    <scope>NUCLEOTIDE SEQUENCE [LARGE SCALE GENOMIC DNA]</scope>
    <source>
        <strain evidence="1 2">USDA 257</strain>
    </source>
</reference>
<dbReference type="Proteomes" id="UP000006180">
    <property type="component" value="Chromosome"/>
</dbReference>
<name>I3X8K6_SINF2</name>
<dbReference type="RefSeq" id="WP_014764350.1">
    <property type="nucleotide sequence ID" value="NC_018000.1"/>
</dbReference>
<organism evidence="1 2">
    <name type="scientific">Sinorhizobium fredii (strain USDA 257)</name>
    <dbReference type="NCBI Taxonomy" id="1185652"/>
    <lineage>
        <taxon>Bacteria</taxon>
        <taxon>Pseudomonadati</taxon>
        <taxon>Pseudomonadota</taxon>
        <taxon>Alphaproteobacteria</taxon>
        <taxon>Hyphomicrobiales</taxon>
        <taxon>Rhizobiaceae</taxon>
        <taxon>Sinorhizobium/Ensifer group</taxon>
        <taxon>Sinorhizobium</taxon>
    </lineage>
</organism>
<dbReference type="EMBL" id="CP003563">
    <property type="protein sequence ID" value="AFL52212.1"/>
    <property type="molecule type" value="Genomic_DNA"/>
</dbReference>
<dbReference type="AlphaFoldDB" id="I3X8K6"/>
<gene>
    <name evidence="1" type="ORF">USDA257_c36610</name>
</gene>
<protein>
    <submittedName>
        <fullName evidence="1">Uncharacterized protein</fullName>
    </submittedName>
</protein>
<proteinExistence type="predicted"/>